<evidence type="ECO:0000313" key="3">
    <source>
        <dbReference type="Proteomes" id="UP001348817"/>
    </source>
</evidence>
<dbReference type="KEGG" id="fax:FUAX_14200"/>
<protein>
    <recommendedName>
        <fullName evidence="1">DUF7832 domain-containing protein</fullName>
    </recommendedName>
</protein>
<accession>A0AAU9CLR4</accession>
<reference evidence="2 3" key="1">
    <citation type="submission" date="2021-12" db="EMBL/GenBank/DDBJ databases">
        <title>Genome sequencing of bacteria with rrn-lacking chromosome and rrn-plasmid.</title>
        <authorList>
            <person name="Anda M."/>
            <person name="Iwasaki W."/>
        </authorList>
    </citation>
    <scope>NUCLEOTIDE SEQUENCE [LARGE SCALE GENOMIC DNA]</scope>
    <source>
        <strain evidence="2 3">DSM 100852</strain>
    </source>
</reference>
<evidence type="ECO:0000259" key="1">
    <source>
        <dbReference type="Pfam" id="PF25191"/>
    </source>
</evidence>
<sequence length="184" mass="21927">MQQELCDVRKPIGFYLRPQKGYTFKRLLMGEKTTVQVKKAGLNKTIYDNAKNHFLGNFPSSLPIEQAYVHIGMYLGWIIEQELYSEYFEEEAETEIYRFRRKEFPCTILSEIWDGYLGFELFNEEGNMFTYYYYAGGLFKKDYQDVLAGNLPSIYHVKDTWENFEAMSGRITQRYVEWRELIGK</sequence>
<dbReference type="EMBL" id="AP025314">
    <property type="protein sequence ID" value="BDD08988.1"/>
    <property type="molecule type" value="Genomic_DNA"/>
</dbReference>
<feature type="domain" description="DUF7832" evidence="1">
    <location>
        <begin position="46"/>
        <end position="157"/>
    </location>
</feature>
<evidence type="ECO:0000313" key="2">
    <source>
        <dbReference type="EMBL" id="BDD08988.1"/>
    </source>
</evidence>
<dbReference type="Proteomes" id="UP001348817">
    <property type="component" value="Chromosome"/>
</dbReference>
<name>A0AAU9CLR4_9BACT</name>
<keyword evidence="3" id="KW-1185">Reference proteome</keyword>
<dbReference type="AlphaFoldDB" id="A0AAU9CLR4"/>
<dbReference type="InterPro" id="IPR057154">
    <property type="entry name" value="DUF7832"/>
</dbReference>
<organism evidence="2 3">
    <name type="scientific">Fulvitalea axinellae</name>
    <dbReference type="NCBI Taxonomy" id="1182444"/>
    <lineage>
        <taxon>Bacteria</taxon>
        <taxon>Pseudomonadati</taxon>
        <taxon>Bacteroidota</taxon>
        <taxon>Cytophagia</taxon>
        <taxon>Cytophagales</taxon>
        <taxon>Persicobacteraceae</taxon>
        <taxon>Fulvitalea</taxon>
    </lineage>
</organism>
<proteinExistence type="predicted"/>
<gene>
    <name evidence="2" type="ORF">FUAX_14200</name>
</gene>
<dbReference type="Pfam" id="PF25191">
    <property type="entry name" value="DUF7832"/>
    <property type="match status" value="1"/>
</dbReference>